<evidence type="ECO:0000313" key="2">
    <source>
        <dbReference type="Proteomes" id="UP001415857"/>
    </source>
</evidence>
<protein>
    <submittedName>
        <fullName evidence="1">Uncharacterized protein</fullName>
    </submittedName>
</protein>
<sequence>MFTKRSYGISDEVTLPDSYPAQSNTSVFSITDDLPKTVARILNEGSCPITMDFHPVQQTVLLVGTNIGDIGLWDIISGKKLVSRNFKVWDIRACSMIFKAALVEDPAISVNRIKWSPDGTLFAYGKSKVLKIFEIINPSECQSMQLPARVKTDKACSFGN</sequence>
<dbReference type="PANTHER" id="PTHR44083:SF30">
    <property type="entry name" value="TOPLESS-LIKE PROTEIN"/>
    <property type="match status" value="1"/>
</dbReference>
<proteinExistence type="predicted"/>
<dbReference type="Gene3D" id="2.130.10.10">
    <property type="entry name" value="YVTN repeat-like/Quinoprotein amine dehydrogenase"/>
    <property type="match status" value="1"/>
</dbReference>
<comment type="caution">
    <text evidence="1">The sequence shown here is derived from an EMBL/GenBank/DDBJ whole genome shotgun (WGS) entry which is preliminary data.</text>
</comment>
<reference evidence="1 2" key="1">
    <citation type="journal article" date="2024" name="Plant J.">
        <title>Genome sequences and population genomics reveal climatic adaptation and genomic divergence between two closely related sweetgum species.</title>
        <authorList>
            <person name="Xu W.Q."/>
            <person name="Ren C.Q."/>
            <person name="Zhang X.Y."/>
            <person name="Comes H.P."/>
            <person name="Liu X.H."/>
            <person name="Li Y.G."/>
            <person name="Kettle C.J."/>
            <person name="Jalonen R."/>
            <person name="Gaisberger H."/>
            <person name="Ma Y.Z."/>
            <person name="Qiu Y.X."/>
        </authorList>
    </citation>
    <scope>NUCLEOTIDE SEQUENCE [LARGE SCALE GENOMIC DNA]</scope>
    <source>
        <strain evidence="1">Hangzhou</strain>
    </source>
</reference>
<dbReference type="PANTHER" id="PTHR44083">
    <property type="entry name" value="TOPLESS-RELATED PROTEIN 1-RELATED"/>
    <property type="match status" value="1"/>
</dbReference>
<evidence type="ECO:0000313" key="1">
    <source>
        <dbReference type="EMBL" id="KAK9279012.1"/>
    </source>
</evidence>
<dbReference type="InterPro" id="IPR036322">
    <property type="entry name" value="WD40_repeat_dom_sf"/>
</dbReference>
<dbReference type="GO" id="GO:0006355">
    <property type="term" value="P:regulation of DNA-templated transcription"/>
    <property type="evidence" value="ECO:0007669"/>
    <property type="project" value="InterPro"/>
</dbReference>
<dbReference type="Proteomes" id="UP001415857">
    <property type="component" value="Unassembled WGS sequence"/>
</dbReference>
<dbReference type="EMBL" id="JBBPBK010000008">
    <property type="protein sequence ID" value="KAK9279012.1"/>
    <property type="molecule type" value="Genomic_DNA"/>
</dbReference>
<dbReference type="AlphaFoldDB" id="A0AAP0RJ81"/>
<organism evidence="1 2">
    <name type="scientific">Liquidambar formosana</name>
    <name type="common">Formosan gum</name>
    <dbReference type="NCBI Taxonomy" id="63359"/>
    <lineage>
        <taxon>Eukaryota</taxon>
        <taxon>Viridiplantae</taxon>
        <taxon>Streptophyta</taxon>
        <taxon>Embryophyta</taxon>
        <taxon>Tracheophyta</taxon>
        <taxon>Spermatophyta</taxon>
        <taxon>Magnoliopsida</taxon>
        <taxon>eudicotyledons</taxon>
        <taxon>Gunneridae</taxon>
        <taxon>Pentapetalae</taxon>
        <taxon>Saxifragales</taxon>
        <taxon>Altingiaceae</taxon>
        <taxon>Liquidambar</taxon>
    </lineage>
</organism>
<keyword evidence="2" id="KW-1185">Reference proteome</keyword>
<dbReference type="InterPro" id="IPR015943">
    <property type="entry name" value="WD40/YVTN_repeat-like_dom_sf"/>
</dbReference>
<dbReference type="InterPro" id="IPR027728">
    <property type="entry name" value="Topless_fam"/>
</dbReference>
<dbReference type="SUPFAM" id="SSF50978">
    <property type="entry name" value="WD40 repeat-like"/>
    <property type="match status" value="1"/>
</dbReference>
<gene>
    <name evidence="1" type="ORF">L1049_012687</name>
</gene>
<name>A0AAP0RJ81_LIQFO</name>
<accession>A0AAP0RJ81</accession>